<evidence type="ECO:0000259" key="2">
    <source>
        <dbReference type="PROSITE" id="PS50801"/>
    </source>
</evidence>
<dbReference type="InterPro" id="IPR036890">
    <property type="entry name" value="HATPase_C_sf"/>
</dbReference>
<evidence type="ECO:0000313" key="4">
    <source>
        <dbReference type="Proteomes" id="UP000515512"/>
    </source>
</evidence>
<accession>A0A7D6ZRH7</accession>
<dbReference type="CDD" id="cd16936">
    <property type="entry name" value="HATPase_RsbW-like"/>
    <property type="match status" value="1"/>
</dbReference>
<dbReference type="KEGG" id="nhu:H0264_06825"/>
<dbReference type="RefSeq" id="WP_181583179.1">
    <property type="nucleotide sequence ID" value="NZ_CP059399.1"/>
</dbReference>
<dbReference type="AlphaFoldDB" id="A0A7D6ZRH7"/>
<evidence type="ECO:0000313" key="3">
    <source>
        <dbReference type="EMBL" id="QLY32005.1"/>
    </source>
</evidence>
<dbReference type="InterPro" id="IPR036513">
    <property type="entry name" value="STAS_dom_sf"/>
</dbReference>
<dbReference type="InterPro" id="IPR002645">
    <property type="entry name" value="STAS_dom"/>
</dbReference>
<dbReference type="GO" id="GO:0004674">
    <property type="term" value="F:protein serine/threonine kinase activity"/>
    <property type="evidence" value="ECO:0007669"/>
    <property type="project" value="UniProtKB-KW"/>
</dbReference>
<dbReference type="Pfam" id="PF01740">
    <property type="entry name" value="STAS"/>
    <property type="match status" value="1"/>
</dbReference>
<keyword evidence="4" id="KW-1185">Reference proteome</keyword>
<organism evidence="3 4">
    <name type="scientific">Nocardia huaxiensis</name>
    <dbReference type="NCBI Taxonomy" id="2755382"/>
    <lineage>
        <taxon>Bacteria</taxon>
        <taxon>Bacillati</taxon>
        <taxon>Actinomycetota</taxon>
        <taxon>Actinomycetes</taxon>
        <taxon>Mycobacteriales</taxon>
        <taxon>Nocardiaceae</taxon>
        <taxon>Nocardia</taxon>
    </lineage>
</organism>
<gene>
    <name evidence="3" type="ORF">H0264_06825</name>
</gene>
<dbReference type="PROSITE" id="PS50801">
    <property type="entry name" value="STAS"/>
    <property type="match status" value="1"/>
</dbReference>
<reference evidence="3 4" key="1">
    <citation type="submission" date="2020-07" db="EMBL/GenBank/DDBJ databases">
        <authorList>
            <person name="Zhuang K."/>
            <person name="Ran Y."/>
        </authorList>
    </citation>
    <scope>NUCLEOTIDE SEQUENCE [LARGE SCALE GENOMIC DNA]</scope>
    <source>
        <strain evidence="3 4">WCH-YHL-001</strain>
    </source>
</reference>
<feature type="domain" description="STAS" evidence="2">
    <location>
        <begin position="7"/>
        <end position="117"/>
    </location>
</feature>
<proteinExistence type="predicted"/>
<dbReference type="EMBL" id="CP059399">
    <property type="protein sequence ID" value="QLY32005.1"/>
    <property type="molecule type" value="Genomic_DNA"/>
</dbReference>
<name>A0A7D6ZRH7_9NOCA</name>
<dbReference type="SUPFAM" id="SSF55874">
    <property type="entry name" value="ATPase domain of HSP90 chaperone/DNA topoisomerase II/histidine kinase"/>
    <property type="match status" value="1"/>
</dbReference>
<keyword evidence="1" id="KW-0808">Transferase</keyword>
<keyword evidence="1" id="KW-0723">Serine/threonine-protein kinase</keyword>
<sequence>MLGGKEVEWRKTERDDCCVLRPQGELNIATYRAFSDDLVKYTVDEPRAVIVVLDDLSIASEPLLTAFSSVWMRVGEWPGVPIMLVSGPADRRVALHASAIQRFVPIFASVDAAILALDDPPARRRTVRDLPPTADSAQRARRFVAEVCRDWNVTEVRADAQLIVTELVENAFLHSRVSTDISVRMEMRANLLTVAVADQDPREAILREPGVDPFRYYGLHVVARLARAWGCNPQWPTGKVVWATLPVGTRRHVLGQREL</sequence>
<dbReference type="Gene3D" id="3.30.565.10">
    <property type="entry name" value="Histidine kinase-like ATPase, C-terminal domain"/>
    <property type="match status" value="1"/>
</dbReference>
<evidence type="ECO:0000256" key="1">
    <source>
        <dbReference type="ARBA" id="ARBA00022527"/>
    </source>
</evidence>
<dbReference type="Gene3D" id="3.30.750.24">
    <property type="entry name" value="STAS domain"/>
    <property type="match status" value="1"/>
</dbReference>
<dbReference type="InterPro" id="IPR003594">
    <property type="entry name" value="HATPase_dom"/>
</dbReference>
<dbReference type="PANTHER" id="PTHR35526">
    <property type="entry name" value="ANTI-SIGMA-F FACTOR RSBW-RELATED"/>
    <property type="match status" value="1"/>
</dbReference>
<dbReference type="PANTHER" id="PTHR35526:SF3">
    <property type="entry name" value="ANTI-SIGMA-F FACTOR RSBW"/>
    <property type="match status" value="1"/>
</dbReference>
<keyword evidence="1" id="KW-0418">Kinase</keyword>
<protein>
    <recommendedName>
        <fullName evidence="2">STAS domain-containing protein</fullName>
    </recommendedName>
</protein>
<dbReference type="SUPFAM" id="SSF52091">
    <property type="entry name" value="SpoIIaa-like"/>
    <property type="match status" value="1"/>
</dbReference>
<dbReference type="InterPro" id="IPR050267">
    <property type="entry name" value="Anti-sigma-factor_SerPK"/>
</dbReference>
<dbReference type="Proteomes" id="UP000515512">
    <property type="component" value="Chromosome"/>
</dbReference>
<dbReference type="Pfam" id="PF13581">
    <property type="entry name" value="HATPase_c_2"/>
    <property type="match status" value="1"/>
</dbReference>